<protein>
    <recommendedName>
        <fullName evidence="2">Methyltransferase type 11 domain-containing protein</fullName>
    </recommendedName>
</protein>
<dbReference type="CDD" id="cd02440">
    <property type="entry name" value="AdoMet_MTases"/>
    <property type="match status" value="1"/>
</dbReference>
<reference evidence="1" key="1">
    <citation type="journal article" date="2015" name="Nature">
        <title>Complex archaea that bridge the gap between prokaryotes and eukaryotes.</title>
        <authorList>
            <person name="Spang A."/>
            <person name="Saw J.H."/>
            <person name="Jorgensen S.L."/>
            <person name="Zaremba-Niedzwiedzka K."/>
            <person name="Martijn J."/>
            <person name="Lind A.E."/>
            <person name="van Eijk R."/>
            <person name="Schleper C."/>
            <person name="Guy L."/>
            <person name="Ettema T.J."/>
        </authorList>
    </citation>
    <scope>NUCLEOTIDE SEQUENCE</scope>
</reference>
<dbReference type="InterPro" id="IPR029063">
    <property type="entry name" value="SAM-dependent_MTases_sf"/>
</dbReference>
<evidence type="ECO:0000313" key="1">
    <source>
        <dbReference type="EMBL" id="KKL15287.1"/>
    </source>
</evidence>
<proteinExistence type="predicted"/>
<evidence type="ECO:0008006" key="2">
    <source>
        <dbReference type="Google" id="ProtNLM"/>
    </source>
</evidence>
<dbReference type="Pfam" id="PF01209">
    <property type="entry name" value="Ubie_methyltran"/>
    <property type="match status" value="1"/>
</dbReference>
<accession>A0A0F9BN96</accession>
<organism evidence="1">
    <name type="scientific">marine sediment metagenome</name>
    <dbReference type="NCBI Taxonomy" id="412755"/>
    <lineage>
        <taxon>unclassified sequences</taxon>
        <taxon>metagenomes</taxon>
        <taxon>ecological metagenomes</taxon>
    </lineage>
</organism>
<gene>
    <name evidence="1" type="ORF">LCGC14_2507100</name>
</gene>
<dbReference type="AlphaFoldDB" id="A0A0F9BN96"/>
<dbReference type="SUPFAM" id="SSF53335">
    <property type="entry name" value="S-adenosyl-L-methionine-dependent methyltransferases"/>
    <property type="match status" value="1"/>
</dbReference>
<dbReference type="Gene3D" id="3.40.50.150">
    <property type="entry name" value="Vaccinia Virus protein VP39"/>
    <property type="match status" value="1"/>
</dbReference>
<sequence length="164" mass="19031">IDRSEEMQRIGAERARKKGFKIKSVIKDVHDLPFEDNNFSGITLENATRHLEVKRVFEEIYRVLEPGGYFCHHDLVKPSNPVVSFFYNGYLRVMVPLTTLAFFRTKKFLGFRQSALKLSNYFIEAINIFYTSDELTLLLEETGFRNIEVRSLMGGTVGFHKAQK</sequence>
<dbReference type="PANTHER" id="PTHR43591">
    <property type="entry name" value="METHYLTRANSFERASE"/>
    <property type="match status" value="1"/>
</dbReference>
<dbReference type="PANTHER" id="PTHR43591:SF110">
    <property type="entry name" value="RHODANESE DOMAIN-CONTAINING PROTEIN"/>
    <property type="match status" value="1"/>
</dbReference>
<comment type="caution">
    <text evidence="1">The sequence shown here is derived from an EMBL/GenBank/DDBJ whole genome shotgun (WGS) entry which is preliminary data.</text>
</comment>
<feature type="non-terminal residue" evidence="1">
    <location>
        <position position="1"/>
    </location>
</feature>
<name>A0A0F9BN96_9ZZZZ</name>
<dbReference type="EMBL" id="LAZR01040118">
    <property type="protein sequence ID" value="KKL15287.1"/>
    <property type="molecule type" value="Genomic_DNA"/>
</dbReference>